<evidence type="ECO:0000313" key="2">
    <source>
        <dbReference type="Proteomes" id="UP001497522"/>
    </source>
</evidence>
<dbReference type="Proteomes" id="UP001497522">
    <property type="component" value="Chromosome 7"/>
</dbReference>
<protein>
    <recommendedName>
        <fullName evidence="3">Secreted protein</fullName>
    </recommendedName>
</protein>
<evidence type="ECO:0000313" key="1">
    <source>
        <dbReference type="EMBL" id="CAK9879161.1"/>
    </source>
</evidence>
<accession>A0ABP1BSB2</accession>
<dbReference type="EMBL" id="OZ023708">
    <property type="protein sequence ID" value="CAK9879161.1"/>
    <property type="molecule type" value="Genomic_DNA"/>
</dbReference>
<gene>
    <name evidence="1" type="ORF">CSSPJE1EN2_LOCUS20725</name>
</gene>
<organism evidence="1 2">
    <name type="scientific">Sphagnum jensenii</name>
    <dbReference type="NCBI Taxonomy" id="128206"/>
    <lineage>
        <taxon>Eukaryota</taxon>
        <taxon>Viridiplantae</taxon>
        <taxon>Streptophyta</taxon>
        <taxon>Embryophyta</taxon>
        <taxon>Bryophyta</taxon>
        <taxon>Sphagnophytina</taxon>
        <taxon>Sphagnopsida</taxon>
        <taxon>Sphagnales</taxon>
        <taxon>Sphagnaceae</taxon>
        <taxon>Sphagnum</taxon>
    </lineage>
</organism>
<keyword evidence="2" id="KW-1185">Reference proteome</keyword>
<proteinExistence type="predicted"/>
<reference evidence="1" key="1">
    <citation type="submission" date="2024-03" db="EMBL/GenBank/DDBJ databases">
        <authorList>
            <consortium name="ELIXIR-Norway"/>
            <consortium name="Elixir Norway"/>
        </authorList>
    </citation>
    <scope>NUCLEOTIDE SEQUENCE</scope>
</reference>
<name>A0ABP1BSB2_9BRYO</name>
<sequence length="106" mass="12201">MATRIAQCCRFSFLSASLFFLFTKKKLLLTFCFLSYFERGCFEQKHIVISGNHIDRRFRTPVVFLLAAGSDNANKSIISSSFLENERFDLWRSGLVALDLSFFPQA</sequence>
<evidence type="ECO:0008006" key="3">
    <source>
        <dbReference type="Google" id="ProtNLM"/>
    </source>
</evidence>